<protein>
    <submittedName>
        <fullName evidence="3">Cupredoxin domain-containing protein</fullName>
    </submittedName>
</protein>
<dbReference type="Proteomes" id="UP001165343">
    <property type="component" value="Unassembled WGS sequence"/>
</dbReference>
<dbReference type="RefSeq" id="WP_249867387.1">
    <property type="nucleotide sequence ID" value="NZ_JAMGBC010000001.1"/>
</dbReference>
<dbReference type="Gene3D" id="2.60.40.420">
    <property type="entry name" value="Cupredoxins - blue copper proteins"/>
    <property type="match status" value="1"/>
</dbReference>
<dbReference type="EMBL" id="JAMGBC010000001">
    <property type="protein sequence ID" value="MCL6678435.1"/>
    <property type="molecule type" value="Genomic_DNA"/>
</dbReference>
<keyword evidence="4" id="KW-1185">Reference proteome</keyword>
<evidence type="ECO:0000256" key="1">
    <source>
        <dbReference type="SAM" id="SignalP"/>
    </source>
</evidence>
<dbReference type="InterPro" id="IPR008972">
    <property type="entry name" value="Cupredoxin"/>
</dbReference>
<keyword evidence="1" id="KW-0732">Signal</keyword>
<sequence>MKPALFLIAALAFAAPGAAQPPAPAVPVQLYSFGFNPSPIVLRAGQPVTMVFTNVSGGGHSFKAPAFFAHSRIVNGTTMKGEVHVMPHRSMSVTLIPARGTYPAHCSHFMHDQMGMHTTIYVQ</sequence>
<evidence type="ECO:0000313" key="3">
    <source>
        <dbReference type="EMBL" id="MCL6678435.1"/>
    </source>
</evidence>
<evidence type="ECO:0000313" key="4">
    <source>
        <dbReference type="Proteomes" id="UP001165343"/>
    </source>
</evidence>
<dbReference type="InterPro" id="IPR028096">
    <property type="entry name" value="EfeO_Cupredoxin"/>
</dbReference>
<feature type="chain" id="PRO_5045488184" evidence="1">
    <location>
        <begin position="20"/>
        <end position="123"/>
    </location>
</feature>
<reference evidence="3" key="1">
    <citation type="submission" date="2022-05" db="EMBL/GenBank/DDBJ databases">
        <authorList>
            <person name="Jo J.-H."/>
            <person name="Im W.-T."/>
        </authorList>
    </citation>
    <scope>NUCLEOTIDE SEQUENCE</scope>
    <source>
        <strain evidence="3">RG327</strain>
    </source>
</reference>
<evidence type="ECO:0000259" key="2">
    <source>
        <dbReference type="Pfam" id="PF13473"/>
    </source>
</evidence>
<feature type="domain" description="EfeO-type cupredoxin-like" evidence="2">
    <location>
        <begin position="5"/>
        <end position="113"/>
    </location>
</feature>
<feature type="signal peptide" evidence="1">
    <location>
        <begin position="1"/>
        <end position="19"/>
    </location>
</feature>
<dbReference type="Pfam" id="PF13473">
    <property type="entry name" value="Cupredoxin_1"/>
    <property type="match status" value="1"/>
</dbReference>
<name>A0ABT0RDT3_9SPHN</name>
<dbReference type="SUPFAM" id="SSF49503">
    <property type="entry name" value="Cupredoxins"/>
    <property type="match status" value="1"/>
</dbReference>
<accession>A0ABT0RDT3</accession>
<proteinExistence type="predicted"/>
<dbReference type="CDD" id="cd00920">
    <property type="entry name" value="Cupredoxin"/>
    <property type="match status" value="1"/>
</dbReference>
<gene>
    <name evidence="3" type="ORF">LZ519_03770</name>
</gene>
<organism evidence="3 4">
    <name type="scientific">Sphingomonas anseongensis</name>
    <dbReference type="NCBI Taxonomy" id="2908207"/>
    <lineage>
        <taxon>Bacteria</taxon>
        <taxon>Pseudomonadati</taxon>
        <taxon>Pseudomonadota</taxon>
        <taxon>Alphaproteobacteria</taxon>
        <taxon>Sphingomonadales</taxon>
        <taxon>Sphingomonadaceae</taxon>
        <taxon>Sphingomonas</taxon>
    </lineage>
</organism>
<comment type="caution">
    <text evidence="3">The sequence shown here is derived from an EMBL/GenBank/DDBJ whole genome shotgun (WGS) entry which is preliminary data.</text>
</comment>